<name>A0ABD3AJ59_9GENT</name>
<sequence length="343" mass="38440">MALWMEAGSEPKTESEIVDLEAIAALKESAAIELKENGNEYVKKGKKHYSDAIDCYTRAINQMALSDADQSILYSNRAHVNLLLGNYRRALQDAEEAIKLCPTSVKAFYRAVKACVSLNLLAEAKSYCEKGLEQSPENEELKQLAAQIDLQNSEHECREAEVSKAVAAVKDLASAFEEREIKMGKALYQELTGVKKPTLDKNNILHWPVLLLYAEVMSKSSPLPWDNEHVYTRDVLELYYEAGSGVCLSKREIFHYLADGTAAAHLEKFDNEKNDAADKSTNNTVVGGGGKRWIKVNERRRLYDVLKDPNHIVPGIPAFYVVSKKSSFYKEFKTGNWALPEIA</sequence>
<dbReference type="Pfam" id="PF14559">
    <property type="entry name" value="TPR_19"/>
    <property type="match status" value="1"/>
</dbReference>
<dbReference type="InterPro" id="IPR011990">
    <property type="entry name" value="TPR-like_helical_dom_sf"/>
</dbReference>
<dbReference type="Gene3D" id="1.25.40.10">
    <property type="entry name" value="Tetratricopeptide repeat domain"/>
    <property type="match status" value="1"/>
</dbReference>
<gene>
    <name evidence="2" type="ORF">ACH5RR_010498</name>
</gene>
<dbReference type="PROSITE" id="PS50005">
    <property type="entry name" value="TPR"/>
    <property type="match status" value="1"/>
</dbReference>
<dbReference type="CDD" id="cd21377">
    <property type="entry name" value="CTWD_Cns1-like"/>
    <property type="match status" value="1"/>
</dbReference>
<feature type="repeat" description="TPR" evidence="1">
    <location>
        <begin position="71"/>
        <end position="104"/>
    </location>
</feature>
<keyword evidence="1" id="KW-0802">TPR repeat</keyword>
<keyword evidence="3" id="KW-1185">Reference proteome</keyword>
<dbReference type="AlphaFoldDB" id="A0ABD3AJ59"/>
<dbReference type="PANTHER" id="PTHR46035">
    <property type="entry name" value="TETRATRICOPEPTIDE REPEAT PROTEIN 4"/>
    <property type="match status" value="1"/>
</dbReference>
<organism evidence="2 3">
    <name type="scientific">Cinchona calisaya</name>
    <dbReference type="NCBI Taxonomy" id="153742"/>
    <lineage>
        <taxon>Eukaryota</taxon>
        <taxon>Viridiplantae</taxon>
        <taxon>Streptophyta</taxon>
        <taxon>Embryophyta</taxon>
        <taxon>Tracheophyta</taxon>
        <taxon>Spermatophyta</taxon>
        <taxon>Magnoliopsida</taxon>
        <taxon>eudicotyledons</taxon>
        <taxon>Gunneridae</taxon>
        <taxon>Pentapetalae</taxon>
        <taxon>asterids</taxon>
        <taxon>lamiids</taxon>
        <taxon>Gentianales</taxon>
        <taxon>Rubiaceae</taxon>
        <taxon>Cinchonoideae</taxon>
        <taxon>Cinchoneae</taxon>
        <taxon>Cinchona</taxon>
    </lineage>
</organism>
<protein>
    <submittedName>
        <fullName evidence="2">Uncharacterized protein</fullName>
    </submittedName>
</protein>
<accession>A0ABD3AJ59</accession>
<evidence type="ECO:0000313" key="3">
    <source>
        <dbReference type="Proteomes" id="UP001630127"/>
    </source>
</evidence>
<comment type="caution">
    <text evidence="2">The sequence shown here is derived from an EMBL/GenBank/DDBJ whole genome shotgun (WGS) entry which is preliminary data.</text>
</comment>
<dbReference type="SMART" id="SM00028">
    <property type="entry name" value="TPR"/>
    <property type="match status" value="3"/>
</dbReference>
<evidence type="ECO:0000256" key="1">
    <source>
        <dbReference type="PROSITE-ProRule" id="PRU00339"/>
    </source>
</evidence>
<dbReference type="SUPFAM" id="SSF48452">
    <property type="entry name" value="TPR-like"/>
    <property type="match status" value="1"/>
</dbReference>
<dbReference type="PANTHER" id="PTHR46035:SF1">
    <property type="entry name" value="TETRATRICOPEPTIDE REPEAT PROTEIN 4"/>
    <property type="match status" value="1"/>
</dbReference>
<dbReference type="Proteomes" id="UP001630127">
    <property type="component" value="Unassembled WGS sequence"/>
</dbReference>
<evidence type="ECO:0000313" key="2">
    <source>
        <dbReference type="EMBL" id="KAL3531176.1"/>
    </source>
</evidence>
<dbReference type="EMBL" id="JBJUIK010000004">
    <property type="protein sequence ID" value="KAL3531176.1"/>
    <property type="molecule type" value="Genomic_DNA"/>
</dbReference>
<reference evidence="2 3" key="1">
    <citation type="submission" date="2024-11" db="EMBL/GenBank/DDBJ databases">
        <title>A near-complete genome assembly of Cinchona calisaya.</title>
        <authorList>
            <person name="Lian D.C."/>
            <person name="Zhao X.W."/>
            <person name="Wei L."/>
        </authorList>
    </citation>
    <scope>NUCLEOTIDE SEQUENCE [LARGE SCALE GENOMIC DNA]</scope>
    <source>
        <tissue evidence="2">Nenye</tissue>
    </source>
</reference>
<dbReference type="InterPro" id="IPR019734">
    <property type="entry name" value="TPR_rpt"/>
</dbReference>
<proteinExistence type="predicted"/>